<protein>
    <submittedName>
        <fullName evidence="1">Uncharacterized protein</fullName>
    </submittedName>
</protein>
<name>A0A8S5TLC2_9CAUD</name>
<organism evidence="1">
    <name type="scientific">Siphoviridae sp. ctwQT14</name>
    <dbReference type="NCBI Taxonomy" id="2827971"/>
    <lineage>
        <taxon>Viruses</taxon>
        <taxon>Duplodnaviria</taxon>
        <taxon>Heunggongvirae</taxon>
        <taxon>Uroviricota</taxon>
        <taxon>Caudoviricetes</taxon>
    </lineage>
</organism>
<evidence type="ECO:0000313" key="1">
    <source>
        <dbReference type="EMBL" id="DAF63578.1"/>
    </source>
</evidence>
<reference evidence="1" key="1">
    <citation type="journal article" date="2021" name="Proc. Natl. Acad. Sci. U.S.A.">
        <title>A Catalog of Tens of Thousands of Viruses from Human Metagenomes Reveals Hidden Associations with Chronic Diseases.</title>
        <authorList>
            <person name="Tisza M.J."/>
            <person name="Buck C.B."/>
        </authorList>
    </citation>
    <scope>NUCLEOTIDE SEQUENCE</scope>
    <source>
        <strain evidence="1">CtwQT14</strain>
    </source>
</reference>
<dbReference type="EMBL" id="BK032842">
    <property type="protein sequence ID" value="DAF63578.1"/>
    <property type="molecule type" value="Genomic_DNA"/>
</dbReference>
<sequence>MICVYKVNNCLINTITLFNIIVKLVLCKDNLTILEKYSKNNF</sequence>
<proteinExistence type="predicted"/>
<accession>A0A8S5TLC2</accession>